<dbReference type="InterPro" id="IPR012912">
    <property type="entry name" value="Plasmid_pRiA4b_Orf3-like"/>
</dbReference>
<gene>
    <name evidence="3" type="ORF">CLV71_117174</name>
</gene>
<accession>A0A4R7V2B5</accession>
<dbReference type="AlphaFoldDB" id="A0A4R7V2B5"/>
<evidence type="ECO:0000259" key="2">
    <source>
        <dbReference type="Pfam" id="PF07929"/>
    </source>
</evidence>
<dbReference type="PANTHER" id="PTHR41878">
    <property type="entry name" value="LEXA REPRESSOR-RELATED"/>
    <property type="match status" value="1"/>
</dbReference>
<protein>
    <submittedName>
        <fullName evidence="3">PRiA4b ORF-3-like protein</fullName>
    </submittedName>
</protein>
<reference evidence="3 4" key="1">
    <citation type="submission" date="2019-03" db="EMBL/GenBank/DDBJ databases">
        <title>Genomic Encyclopedia of Archaeal and Bacterial Type Strains, Phase II (KMG-II): from individual species to whole genera.</title>
        <authorList>
            <person name="Goeker M."/>
        </authorList>
    </citation>
    <scope>NUCLEOTIDE SEQUENCE [LARGE SCALE GENOMIC DNA]</scope>
    <source>
        <strain evidence="3 4">DSM 45499</strain>
    </source>
</reference>
<organism evidence="3 4">
    <name type="scientific">Actinophytocola oryzae</name>
    <dbReference type="NCBI Taxonomy" id="502181"/>
    <lineage>
        <taxon>Bacteria</taxon>
        <taxon>Bacillati</taxon>
        <taxon>Actinomycetota</taxon>
        <taxon>Actinomycetes</taxon>
        <taxon>Pseudonocardiales</taxon>
        <taxon>Pseudonocardiaceae</taxon>
    </lineage>
</organism>
<dbReference type="InterPro" id="IPR024047">
    <property type="entry name" value="MM3350-like_sf"/>
</dbReference>
<dbReference type="Gene3D" id="3.10.290.30">
    <property type="entry name" value="MM3350-like"/>
    <property type="match status" value="1"/>
</dbReference>
<sequence length="597" mass="63033">MLATAQTLAEWIGAGRAVTTRGVLKPAAAVEACDLLGIEPPSRKPRSALDIHELMMVWAAASSAGFIEVSGGRVTSGPALQSWLAGAPDAVVAVWSKCVLESLGLVGETNADTLGFLVVLATLDDRGGTASLAHLDAEIAEVAGNDPAGCSCPDCVPNELSGLVVDLGADESEAEDTVRALDEFGVAVLRDDVAKLTPLGHWLTGFLFRESAPPADAEAGVLVSELAQLPPKVAVLMARPWLSSRTAAEAARELLTAGESTSGQERLTALDLVRGCGPGAESAWREWATRDGFGAHARVWLAEQEGTEPTAADSAWITVDALVTMLDALPPELPEDLLPAMLQAQAGDELAEALPLLESCSHPSAPRLVKLLTGPVNPTGLLAGLLPETFSEVLPEAQVLRRSPALPATLSAGTAYQIKVQLLGVTKPPVWRRLQVPADLSLDQLHEVIQTAMGWHNCHMHLFSDGWADYGRPDPELGHQDERKTHLSQLLTGVGAKIGYTYDFGDDWQHEITLEKILPAGATTTGAVCTAGKGACPPEDCGGAWGYENLKATLADPDAEDHDDMLEWLGLSSGDDFDPKEFSAEGVSRRLGHTTSR</sequence>
<evidence type="ECO:0000313" key="3">
    <source>
        <dbReference type="EMBL" id="TDV42702.1"/>
    </source>
</evidence>
<dbReference type="EMBL" id="SOCP01000017">
    <property type="protein sequence ID" value="TDV42702.1"/>
    <property type="molecule type" value="Genomic_DNA"/>
</dbReference>
<dbReference type="PANTHER" id="PTHR41878:SF1">
    <property type="entry name" value="TNPR PROTEIN"/>
    <property type="match status" value="1"/>
</dbReference>
<dbReference type="SUPFAM" id="SSF159941">
    <property type="entry name" value="MM3350-like"/>
    <property type="match status" value="1"/>
</dbReference>
<feature type="region of interest" description="Disordered" evidence="1">
    <location>
        <begin position="575"/>
        <end position="597"/>
    </location>
</feature>
<dbReference type="Pfam" id="PF07929">
    <property type="entry name" value="PRiA4_ORF3"/>
    <property type="match status" value="1"/>
</dbReference>
<dbReference type="Proteomes" id="UP000294927">
    <property type="component" value="Unassembled WGS sequence"/>
</dbReference>
<name>A0A4R7V2B5_9PSEU</name>
<feature type="domain" description="Plasmid pRiA4b Orf3-like" evidence="2">
    <location>
        <begin position="415"/>
        <end position="584"/>
    </location>
</feature>
<keyword evidence="4" id="KW-1185">Reference proteome</keyword>
<proteinExistence type="predicted"/>
<comment type="caution">
    <text evidence="3">The sequence shown here is derived from an EMBL/GenBank/DDBJ whole genome shotgun (WGS) entry which is preliminary data.</text>
</comment>
<evidence type="ECO:0000256" key="1">
    <source>
        <dbReference type="SAM" id="MobiDB-lite"/>
    </source>
</evidence>
<evidence type="ECO:0000313" key="4">
    <source>
        <dbReference type="Proteomes" id="UP000294927"/>
    </source>
</evidence>